<name>A0A0V0RJ88_9BILA</name>
<protein>
    <submittedName>
        <fullName evidence="2">Uncharacterized protein</fullName>
    </submittedName>
</protein>
<feature type="transmembrane region" description="Helical" evidence="1">
    <location>
        <begin position="101"/>
        <end position="121"/>
    </location>
</feature>
<keyword evidence="3" id="KW-1185">Reference proteome</keyword>
<dbReference type="Proteomes" id="UP000054630">
    <property type="component" value="Unassembled WGS sequence"/>
</dbReference>
<comment type="caution">
    <text evidence="2">The sequence shown here is derived from an EMBL/GenBank/DDBJ whole genome shotgun (WGS) entry which is preliminary data.</text>
</comment>
<proteinExistence type="predicted"/>
<gene>
    <name evidence="2" type="ORF">T07_10511</name>
</gene>
<evidence type="ECO:0000313" key="2">
    <source>
        <dbReference type="EMBL" id="KRX14563.1"/>
    </source>
</evidence>
<accession>A0A0V0RJ88</accession>
<evidence type="ECO:0000313" key="3">
    <source>
        <dbReference type="Proteomes" id="UP000054630"/>
    </source>
</evidence>
<keyword evidence="1" id="KW-1133">Transmembrane helix</keyword>
<dbReference type="AlphaFoldDB" id="A0A0V0RJ88"/>
<dbReference type="EMBL" id="JYDL01000156">
    <property type="protein sequence ID" value="KRX14563.1"/>
    <property type="molecule type" value="Genomic_DNA"/>
</dbReference>
<sequence length="414" mass="47288">MIRRCFSARVQLTRLKQPAAGYPLPVVLTNQFNKKAGKSYVEFYELLLFLIVEQGVVETLINEPSLRLEIVLYEINFSNGISKFIFDLGVHRPQFDPKKSILSTLATPAFNGVVIAMWLFWVDFRLTNALLLHALSMRYNISMELVFLLQQKSILAAMFSTPPLPRPAIFLTITTSSLGNRLKIMSLRYSQGFWWMCSSSSQNDVAGQWNSLGTIPYVIAKLRQQQGSVHLKINSTTTFLISNEACNWTAACPKYLHHPLMCFHRPQFDPKKSILSTLATPAFNGVVIAIFRYEWQLFWVDFRLTNALLLHTLSMMYNISMELVFLLQQKSILAAMFSTPPLSRKRDDTMESTSYAIFLCTRHNVAGNFSYNHDIVPGKSAQDNVLALFSRFLVDVLFVQSKWLAEVLLREDVL</sequence>
<keyword evidence="1" id="KW-0812">Transmembrane</keyword>
<evidence type="ECO:0000256" key="1">
    <source>
        <dbReference type="SAM" id="Phobius"/>
    </source>
</evidence>
<organism evidence="2 3">
    <name type="scientific">Trichinella nelsoni</name>
    <dbReference type="NCBI Taxonomy" id="6336"/>
    <lineage>
        <taxon>Eukaryota</taxon>
        <taxon>Metazoa</taxon>
        <taxon>Ecdysozoa</taxon>
        <taxon>Nematoda</taxon>
        <taxon>Enoplea</taxon>
        <taxon>Dorylaimia</taxon>
        <taxon>Trichinellida</taxon>
        <taxon>Trichinellidae</taxon>
        <taxon>Trichinella</taxon>
    </lineage>
</organism>
<reference evidence="2 3" key="1">
    <citation type="submission" date="2015-01" db="EMBL/GenBank/DDBJ databases">
        <title>Evolution of Trichinella species and genotypes.</title>
        <authorList>
            <person name="Korhonen P.K."/>
            <person name="Edoardo P."/>
            <person name="Giuseppe L.R."/>
            <person name="Gasser R.B."/>
        </authorList>
    </citation>
    <scope>NUCLEOTIDE SEQUENCE [LARGE SCALE GENOMIC DNA]</scope>
    <source>
        <strain evidence="2">ISS37</strain>
    </source>
</reference>
<keyword evidence="1" id="KW-0472">Membrane</keyword>